<evidence type="ECO:0000313" key="1">
    <source>
        <dbReference type="EMBL" id="KZV19811.1"/>
    </source>
</evidence>
<sequence>MHAATVRTIARAARSYSARVGARSAKQLTVYESWMSTAEQNSNGKNAQDGKNQWLRFSRANCLSSREQDLYYSGKQYNLQRSVALKWKEDKLAISSAEQIWKLSNGHISNRGYIFEKRH</sequence>
<proteinExistence type="predicted"/>
<evidence type="ECO:0000313" key="2">
    <source>
        <dbReference type="Proteomes" id="UP000250235"/>
    </source>
</evidence>
<accession>A0A2Z7AKU3</accession>
<dbReference type="AlphaFoldDB" id="A0A2Z7AKU3"/>
<dbReference type="Proteomes" id="UP000250235">
    <property type="component" value="Unassembled WGS sequence"/>
</dbReference>
<organism evidence="1 2">
    <name type="scientific">Dorcoceras hygrometricum</name>
    <dbReference type="NCBI Taxonomy" id="472368"/>
    <lineage>
        <taxon>Eukaryota</taxon>
        <taxon>Viridiplantae</taxon>
        <taxon>Streptophyta</taxon>
        <taxon>Embryophyta</taxon>
        <taxon>Tracheophyta</taxon>
        <taxon>Spermatophyta</taxon>
        <taxon>Magnoliopsida</taxon>
        <taxon>eudicotyledons</taxon>
        <taxon>Gunneridae</taxon>
        <taxon>Pentapetalae</taxon>
        <taxon>asterids</taxon>
        <taxon>lamiids</taxon>
        <taxon>Lamiales</taxon>
        <taxon>Gesneriaceae</taxon>
        <taxon>Didymocarpoideae</taxon>
        <taxon>Trichosporeae</taxon>
        <taxon>Loxocarpinae</taxon>
        <taxon>Dorcoceras</taxon>
    </lineage>
</organism>
<name>A0A2Z7AKU3_9LAMI</name>
<protein>
    <submittedName>
        <fullName evidence="1">Uncharacterized protein</fullName>
    </submittedName>
</protein>
<gene>
    <name evidence="1" type="ORF">F511_33864</name>
</gene>
<dbReference type="EMBL" id="KV016291">
    <property type="protein sequence ID" value="KZV19811.1"/>
    <property type="molecule type" value="Genomic_DNA"/>
</dbReference>
<reference evidence="1 2" key="1">
    <citation type="journal article" date="2015" name="Proc. Natl. Acad. Sci. U.S.A.">
        <title>The resurrection genome of Boea hygrometrica: A blueprint for survival of dehydration.</title>
        <authorList>
            <person name="Xiao L."/>
            <person name="Yang G."/>
            <person name="Zhang L."/>
            <person name="Yang X."/>
            <person name="Zhao S."/>
            <person name="Ji Z."/>
            <person name="Zhou Q."/>
            <person name="Hu M."/>
            <person name="Wang Y."/>
            <person name="Chen M."/>
            <person name="Xu Y."/>
            <person name="Jin H."/>
            <person name="Xiao X."/>
            <person name="Hu G."/>
            <person name="Bao F."/>
            <person name="Hu Y."/>
            <person name="Wan P."/>
            <person name="Li L."/>
            <person name="Deng X."/>
            <person name="Kuang T."/>
            <person name="Xiang C."/>
            <person name="Zhu J.K."/>
            <person name="Oliver M.J."/>
            <person name="He Y."/>
        </authorList>
    </citation>
    <scope>NUCLEOTIDE SEQUENCE [LARGE SCALE GENOMIC DNA]</scope>
    <source>
        <strain evidence="2">cv. XS01</strain>
    </source>
</reference>
<keyword evidence="2" id="KW-1185">Reference proteome</keyword>